<evidence type="ECO:0000256" key="1">
    <source>
        <dbReference type="SAM" id="MobiDB-lite"/>
    </source>
</evidence>
<feature type="compositionally biased region" description="Polar residues" evidence="1">
    <location>
        <begin position="32"/>
        <end position="48"/>
    </location>
</feature>
<evidence type="ECO:0000313" key="2">
    <source>
        <dbReference type="EMBL" id="OEH75925.1"/>
    </source>
</evidence>
<feature type="region of interest" description="Disordered" evidence="1">
    <location>
        <begin position="125"/>
        <end position="150"/>
    </location>
</feature>
<sequence length="150" mass="16190">MSSSAVTQALRCSGEEVTAGINASCSPPKCGESNSTGHAATKSDNGQKQAKMPLTMRWTLFCPPGRARIPPQAQTELVQKIGEYIKLPDIHEQQMSDFSSLDGAEAWDVMSQAAESAENNAAAILPLRQSSKKARSQISQSLYKDRKALH</sequence>
<dbReference type="EMBL" id="JROU02001583">
    <property type="protein sequence ID" value="OEH75925.1"/>
    <property type="molecule type" value="Genomic_DNA"/>
</dbReference>
<keyword evidence="3" id="KW-1185">Reference proteome</keyword>
<reference evidence="2 3" key="1">
    <citation type="journal article" date="2016" name="BMC Genomics">
        <title>Comparative genomics reveals Cyclospora cayetanensis possesses coccidia-like metabolism and invasion components but unique surface antigens.</title>
        <authorList>
            <person name="Liu S."/>
            <person name="Wang L."/>
            <person name="Zheng H."/>
            <person name="Xu Z."/>
            <person name="Roellig D.M."/>
            <person name="Li N."/>
            <person name="Frace M.A."/>
            <person name="Tang K."/>
            <person name="Arrowood M.J."/>
            <person name="Moss D.M."/>
            <person name="Zhang L."/>
            <person name="Feng Y."/>
            <person name="Xiao L."/>
        </authorList>
    </citation>
    <scope>NUCLEOTIDE SEQUENCE [LARGE SCALE GENOMIC DNA]</scope>
    <source>
        <strain evidence="2 3">CHN_HEN01</strain>
    </source>
</reference>
<name>A0A1D3CXJ2_9EIME</name>
<feature type="region of interest" description="Disordered" evidence="1">
    <location>
        <begin position="22"/>
        <end position="51"/>
    </location>
</feature>
<gene>
    <name evidence="2" type="ORF">cyc_04533</name>
</gene>
<dbReference type="Proteomes" id="UP000095192">
    <property type="component" value="Unassembled WGS sequence"/>
</dbReference>
<accession>A0A1D3CXJ2</accession>
<dbReference type="VEuPathDB" id="ToxoDB:cyc_04533"/>
<dbReference type="AlphaFoldDB" id="A0A1D3CXJ2"/>
<dbReference type="InParanoid" id="A0A1D3CXJ2"/>
<organism evidence="2 3">
    <name type="scientific">Cyclospora cayetanensis</name>
    <dbReference type="NCBI Taxonomy" id="88456"/>
    <lineage>
        <taxon>Eukaryota</taxon>
        <taxon>Sar</taxon>
        <taxon>Alveolata</taxon>
        <taxon>Apicomplexa</taxon>
        <taxon>Conoidasida</taxon>
        <taxon>Coccidia</taxon>
        <taxon>Eucoccidiorida</taxon>
        <taxon>Eimeriorina</taxon>
        <taxon>Eimeriidae</taxon>
        <taxon>Cyclospora</taxon>
    </lineage>
</organism>
<evidence type="ECO:0000313" key="3">
    <source>
        <dbReference type="Proteomes" id="UP000095192"/>
    </source>
</evidence>
<proteinExistence type="predicted"/>
<comment type="caution">
    <text evidence="2">The sequence shown here is derived from an EMBL/GenBank/DDBJ whole genome shotgun (WGS) entry which is preliminary data.</text>
</comment>
<protein>
    <submittedName>
        <fullName evidence="2">Uncharacterized protein</fullName>
    </submittedName>
</protein>